<name>A0A7V0T6L5_UNCW3</name>
<accession>A0A7V0T6L5</accession>
<gene>
    <name evidence="1" type="ORF">ENN51_07665</name>
</gene>
<sequence>MKRSSMQFALALLRDVAQWAGAGVALCALVAVGVFGCGRMPPEGFWEPTADDSAAIYAWVDSNLSMFSAAFNDDSLRACDTVMPGTTGSRIRNEVRDNPFKQRFRHNALQHVFHEEGHVFKPSFIAVVDTFMTVAAGETTWTQETTATVTVVESLPGELRLKTFSYTKYLRDSMFFPSPGETLILQYYEQAFSPFEYTVRKEFVGAQTDGAVLKKVDGTWQPWKYAGGSRFFAPNPNDAPYVVYAELISKDTTVRVLLRPDTVNYGMQRLYTNEELPTFRVGDSLTFRQSQILTTIGDAAGYVYFQGKRYEFLTSKSDRVPLTEPGVFTIYAVQIPIEVTYEVVGPRLELDPEVSGNYVGTVWGVRVRVVE</sequence>
<dbReference type="AlphaFoldDB" id="A0A7V0T6L5"/>
<protein>
    <submittedName>
        <fullName evidence="1">Uncharacterized protein</fullName>
    </submittedName>
</protein>
<proteinExistence type="predicted"/>
<reference evidence="1" key="1">
    <citation type="journal article" date="2020" name="mSystems">
        <title>Genome- and Community-Level Interaction Insights into Carbon Utilization and Element Cycling Functions of Hydrothermarchaeota in Hydrothermal Sediment.</title>
        <authorList>
            <person name="Zhou Z."/>
            <person name="Liu Y."/>
            <person name="Xu W."/>
            <person name="Pan J."/>
            <person name="Luo Z.H."/>
            <person name="Li M."/>
        </authorList>
    </citation>
    <scope>NUCLEOTIDE SEQUENCE [LARGE SCALE GENOMIC DNA]</scope>
    <source>
        <strain evidence="1">SpSt-1182</strain>
    </source>
</reference>
<evidence type="ECO:0000313" key="1">
    <source>
        <dbReference type="EMBL" id="HDR00141.1"/>
    </source>
</evidence>
<dbReference type="EMBL" id="DSBX01000290">
    <property type="protein sequence ID" value="HDR00141.1"/>
    <property type="molecule type" value="Genomic_DNA"/>
</dbReference>
<organism evidence="1">
    <name type="scientific">candidate division WOR-3 bacterium</name>
    <dbReference type="NCBI Taxonomy" id="2052148"/>
    <lineage>
        <taxon>Bacteria</taxon>
        <taxon>Bacteria division WOR-3</taxon>
    </lineage>
</organism>
<comment type="caution">
    <text evidence="1">The sequence shown here is derived from an EMBL/GenBank/DDBJ whole genome shotgun (WGS) entry which is preliminary data.</text>
</comment>
<dbReference type="Proteomes" id="UP000885672">
    <property type="component" value="Unassembled WGS sequence"/>
</dbReference>